<dbReference type="RefSeq" id="WP_369710845.1">
    <property type="nucleotide sequence ID" value="NZ_CP165644.1"/>
</dbReference>
<accession>A0AB39VHX0</accession>
<dbReference type="NCBIfam" id="TIGR01981">
    <property type="entry name" value="sufD"/>
    <property type="match status" value="1"/>
</dbReference>
<proteinExistence type="predicted"/>
<dbReference type="PANTHER" id="PTHR43575">
    <property type="entry name" value="PROTEIN ABCI7, CHLOROPLASTIC"/>
    <property type="match status" value="1"/>
</dbReference>
<evidence type="ECO:0000259" key="1">
    <source>
        <dbReference type="Pfam" id="PF01458"/>
    </source>
</evidence>
<protein>
    <submittedName>
        <fullName evidence="2">Fe-S cluster assembly protein SufD</fullName>
    </submittedName>
</protein>
<gene>
    <name evidence="2" type="primary">sufD</name>
    <name evidence="2" type="ORF">AB8B22_08860</name>
</gene>
<dbReference type="AlphaFoldDB" id="A0AB39VHX0"/>
<dbReference type="PANTHER" id="PTHR43575:SF1">
    <property type="entry name" value="PROTEIN ABCI7, CHLOROPLASTIC"/>
    <property type="match status" value="1"/>
</dbReference>
<name>A0AB39VHX0_9FUSO</name>
<dbReference type="InterPro" id="IPR011542">
    <property type="entry name" value="SUF_FeS_clus_asmbl_SufD"/>
</dbReference>
<dbReference type="EMBL" id="CP165644">
    <property type="protein sequence ID" value="XDU66508.1"/>
    <property type="molecule type" value="Genomic_DNA"/>
</dbReference>
<evidence type="ECO:0000313" key="2">
    <source>
        <dbReference type="EMBL" id="XDU66508.1"/>
    </source>
</evidence>
<feature type="domain" description="SUF system FeS cluster assembly SufBD core" evidence="1">
    <location>
        <begin position="119"/>
        <end position="348"/>
    </location>
</feature>
<dbReference type="InterPro" id="IPR000825">
    <property type="entry name" value="SUF_FeS_clus_asmbl_SufBD_core"/>
</dbReference>
<sequence length="375" mass="43218">MLEKTSLENLENSEYRLKVFEKYKDLKKPDWKRVKYKYEEPQEFKKFDNFSTKNENQEGMEVKGINDSLEDLERLKSNYEYGLGEFFKLQNFAFYNQGQFIKIKERKKIEHPIYLTYVADKENNFLVDYNVIEVEDFASATIIISYNSSDDAESYHNGVIKVFAGANSNVKIIKIQTLNTKSRNFESSKIEVKGQGIVNYYSVELGAQVNAVSHTSYLLEDNSQAYVFPGYLADGDRKVDLEYSTVFYGRKTLGDIHGRGAVKDTATKVFRGNMYFKQGASKSEGREGEFAILLDKNINVHSIPTLFCDEDDVIGEHYASIGKVNESQLFYLMSRGLSESRAKKLIVESSFKPILNNIDDEALREHLLEELEERI</sequence>
<dbReference type="SUPFAM" id="SSF101960">
    <property type="entry name" value="Stabilizer of iron transporter SufD"/>
    <property type="match status" value="1"/>
</dbReference>
<dbReference type="InterPro" id="IPR037284">
    <property type="entry name" value="SUF_FeS_clus_asmbl_SufBD_sf"/>
</dbReference>
<dbReference type="Pfam" id="PF01458">
    <property type="entry name" value="SUFBD_core"/>
    <property type="match status" value="1"/>
</dbReference>
<dbReference type="InterPro" id="IPR055346">
    <property type="entry name" value="Fe-S_cluster_assembly_SufBD"/>
</dbReference>
<organism evidence="2">
    <name type="scientific">Leptotrichia rugosa</name>
    <dbReference type="NCBI Taxonomy" id="3239302"/>
    <lineage>
        <taxon>Bacteria</taxon>
        <taxon>Fusobacteriati</taxon>
        <taxon>Fusobacteriota</taxon>
        <taxon>Fusobacteriia</taxon>
        <taxon>Fusobacteriales</taxon>
        <taxon>Leptotrichiaceae</taxon>
        <taxon>Leptotrichia</taxon>
    </lineage>
</organism>
<dbReference type="GO" id="GO:0016226">
    <property type="term" value="P:iron-sulfur cluster assembly"/>
    <property type="evidence" value="ECO:0007669"/>
    <property type="project" value="InterPro"/>
</dbReference>
<reference evidence="2" key="1">
    <citation type="submission" date="2024-07" db="EMBL/GenBank/DDBJ databases">
        <authorList>
            <person name="Li X.-J."/>
            <person name="Wang X."/>
        </authorList>
    </citation>
    <scope>NUCLEOTIDE SEQUENCE</scope>
    <source>
        <strain evidence="2">HSP-334</strain>
    </source>
</reference>
<dbReference type="KEGG" id="lrug:AB8B22_08860"/>